<dbReference type="FunFam" id="4.10.280.10:FF:000002">
    <property type="entry name" value="Basic helix-loop-helix transcription factor"/>
    <property type="match status" value="1"/>
</dbReference>
<feature type="compositionally biased region" description="Low complexity" evidence="6">
    <location>
        <begin position="318"/>
        <end position="344"/>
    </location>
</feature>
<dbReference type="GO" id="GO:0005634">
    <property type="term" value="C:nucleus"/>
    <property type="evidence" value="ECO:0007669"/>
    <property type="project" value="UniProtKB-SubCell"/>
</dbReference>
<dbReference type="SUPFAM" id="SSF47769">
    <property type="entry name" value="SAM/Pointed domain"/>
    <property type="match status" value="1"/>
</dbReference>
<reference evidence="9 10" key="1">
    <citation type="journal article" date="2021" name="Hortic Res">
        <title>Chromosome-scale assembly of the Dendrobium chrysotoxum genome enhances the understanding of orchid evolution.</title>
        <authorList>
            <person name="Zhang Y."/>
            <person name="Zhang G.Q."/>
            <person name="Zhang D."/>
            <person name="Liu X.D."/>
            <person name="Xu X.Y."/>
            <person name="Sun W.H."/>
            <person name="Yu X."/>
            <person name="Zhu X."/>
            <person name="Wang Z.W."/>
            <person name="Zhao X."/>
            <person name="Zhong W.Y."/>
            <person name="Chen H."/>
            <person name="Yin W.L."/>
            <person name="Huang T."/>
            <person name="Niu S.C."/>
            <person name="Liu Z.J."/>
        </authorList>
    </citation>
    <scope>NUCLEOTIDE SEQUENCE [LARGE SCALE GENOMIC DNA]</scope>
    <source>
        <strain evidence="9">Lindl</strain>
    </source>
</reference>
<gene>
    <name evidence="9" type="ORF">IEQ34_010234</name>
</gene>
<dbReference type="Gene3D" id="4.10.280.10">
    <property type="entry name" value="Helix-loop-helix DNA-binding domain"/>
    <property type="match status" value="1"/>
</dbReference>
<feature type="compositionally biased region" description="Low complexity" evidence="6">
    <location>
        <begin position="35"/>
        <end position="46"/>
    </location>
</feature>
<evidence type="ECO:0000256" key="4">
    <source>
        <dbReference type="ARBA" id="ARBA00023163"/>
    </source>
</evidence>
<dbReference type="Gene3D" id="1.10.150.50">
    <property type="entry name" value="Transcription Factor, Ets-1"/>
    <property type="match status" value="1"/>
</dbReference>
<keyword evidence="5" id="KW-0539">Nucleus</keyword>
<dbReference type="GO" id="GO:0003700">
    <property type="term" value="F:DNA-binding transcription factor activity"/>
    <property type="evidence" value="ECO:0007669"/>
    <property type="project" value="TreeGrafter"/>
</dbReference>
<dbReference type="PANTHER" id="PTHR12565">
    <property type="entry name" value="STEROL REGULATORY ELEMENT-BINDING PROTEIN"/>
    <property type="match status" value="1"/>
</dbReference>
<evidence type="ECO:0000256" key="5">
    <source>
        <dbReference type="ARBA" id="ARBA00023242"/>
    </source>
</evidence>
<evidence type="ECO:0000256" key="1">
    <source>
        <dbReference type="ARBA" id="ARBA00004123"/>
    </source>
</evidence>
<feature type="region of interest" description="Disordered" evidence="6">
    <location>
        <begin position="23"/>
        <end position="47"/>
    </location>
</feature>
<feature type="domain" description="BHLH" evidence="8">
    <location>
        <begin position="96"/>
        <end position="146"/>
    </location>
</feature>
<comment type="subcellular location">
    <subcellularLocation>
        <location evidence="1">Nucleus</location>
    </subcellularLocation>
</comment>
<feature type="compositionally biased region" description="Acidic residues" evidence="6">
    <location>
        <begin position="374"/>
        <end position="385"/>
    </location>
</feature>
<feature type="domain" description="SAM" evidence="7">
    <location>
        <begin position="419"/>
        <end position="477"/>
    </location>
</feature>
<evidence type="ECO:0000256" key="6">
    <source>
        <dbReference type="SAM" id="MobiDB-lite"/>
    </source>
</evidence>
<dbReference type="SMART" id="SM00353">
    <property type="entry name" value="HLH"/>
    <property type="match status" value="1"/>
</dbReference>
<evidence type="ECO:0000256" key="2">
    <source>
        <dbReference type="ARBA" id="ARBA00005510"/>
    </source>
</evidence>
<dbReference type="SMART" id="SM00454">
    <property type="entry name" value="SAM"/>
    <property type="match status" value="1"/>
</dbReference>
<dbReference type="Proteomes" id="UP000775213">
    <property type="component" value="Unassembled WGS sequence"/>
</dbReference>
<feature type="region of interest" description="Disordered" evidence="6">
    <location>
        <begin position="257"/>
        <end position="412"/>
    </location>
</feature>
<evidence type="ECO:0000259" key="7">
    <source>
        <dbReference type="PROSITE" id="PS50105"/>
    </source>
</evidence>
<comment type="similarity">
    <text evidence="2">Belongs to the bHLH protein family.</text>
</comment>
<dbReference type="InterPro" id="IPR036638">
    <property type="entry name" value="HLH_DNA-bd_sf"/>
</dbReference>
<dbReference type="CDD" id="cd18919">
    <property type="entry name" value="bHLH_AtBPE_like"/>
    <property type="match status" value="1"/>
</dbReference>
<dbReference type="InterPro" id="IPR013761">
    <property type="entry name" value="SAM/pointed_sf"/>
</dbReference>
<dbReference type="PROSITE" id="PS50888">
    <property type="entry name" value="BHLH"/>
    <property type="match status" value="1"/>
</dbReference>
<dbReference type="Pfam" id="PF00536">
    <property type="entry name" value="SAM_1"/>
    <property type="match status" value="1"/>
</dbReference>
<dbReference type="InterPro" id="IPR011598">
    <property type="entry name" value="bHLH_dom"/>
</dbReference>
<keyword evidence="4" id="KW-0804">Transcription</keyword>
<evidence type="ECO:0000256" key="3">
    <source>
        <dbReference type="ARBA" id="ARBA00023015"/>
    </source>
</evidence>
<evidence type="ECO:0000259" key="8">
    <source>
        <dbReference type="PROSITE" id="PS50888"/>
    </source>
</evidence>
<proteinExistence type="inferred from homology"/>
<dbReference type="SUPFAM" id="SSF47459">
    <property type="entry name" value="HLH, helix-loop-helix DNA-binding domain"/>
    <property type="match status" value="1"/>
</dbReference>
<dbReference type="Pfam" id="PF00010">
    <property type="entry name" value="HLH"/>
    <property type="match status" value="1"/>
</dbReference>
<dbReference type="InterPro" id="IPR024097">
    <property type="entry name" value="bHLH_ZIP_TF"/>
</dbReference>
<evidence type="ECO:0000313" key="10">
    <source>
        <dbReference type="Proteomes" id="UP000775213"/>
    </source>
</evidence>
<dbReference type="GO" id="GO:0046983">
    <property type="term" value="F:protein dimerization activity"/>
    <property type="evidence" value="ECO:0007669"/>
    <property type="project" value="InterPro"/>
</dbReference>
<accession>A0AAV7GLL0</accession>
<dbReference type="PROSITE" id="PS50105">
    <property type="entry name" value="SAM_DOMAIN"/>
    <property type="match status" value="1"/>
</dbReference>
<dbReference type="CDD" id="cd09487">
    <property type="entry name" value="SAM_superfamily"/>
    <property type="match status" value="1"/>
</dbReference>
<name>A0AAV7GLL0_DENCH</name>
<feature type="compositionally biased region" description="Polar residues" evidence="6">
    <location>
        <begin position="23"/>
        <end position="34"/>
    </location>
</feature>
<comment type="caution">
    <text evidence="9">The sequence shown here is derived from an EMBL/GenBank/DDBJ whole genome shotgun (WGS) entry which is preliminary data.</text>
</comment>
<keyword evidence="3" id="KW-0805">Transcription regulation</keyword>
<dbReference type="InterPro" id="IPR001660">
    <property type="entry name" value="SAM"/>
</dbReference>
<sequence>MTNNHSVPFDPFLYYQDSADQTIPDSSSTVHQPMSRSSSINNANSSHYMESNNLYNFKVTKNGRNRKQKKAIDEKKMKEGEEPPVGYIHVRARRGQATDSHSLAERLRREKISERMKVLQGLVPGCEKVVGKALMLDEIINYVQSLQNQIEFLSMKLASVNPMLFDFSVDYDCLVNQTEPMPSSLLHASLTQATDLDQGSSKAYETMMNPPPLLLQCQGSIPLIQENDSFFMQVGDERQELILNNIVLNNIVPMGDLHPLDPPENGGPPTPLHPAQETLIPSSTSKRQRRPSVRLGEIGDQPTASASYDPSSRRPKLSKPLSTSSTLVGSKPSTKPRATAPASTRRARTNWNSRIDNGFDPAGADLKSSGGEDARDDEYVEDSESPSDRNDRRASFRVRVSNGGDEPSEEGCKGWAGGVRSFLEGLGLGQYTPVFEIHEVNDEVLPMLTLEDLRDMGINAVGSRRKMYCAIQKLNRSRDS</sequence>
<protein>
    <submittedName>
        <fullName evidence="9">Uncharacterized protein</fullName>
    </submittedName>
</protein>
<dbReference type="PANTHER" id="PTHR12565:SF431">
    <property type="entry name" value="TRANSCRIPTION FACTOR BHLH137"/>
    <property type="match status" value="1"/>
</dbReference>
<dbReference type="AlphaFoldDB" id="A0AAV7GLL0"/>
<dbReference type="EMBL" id="JAGFBR010000009">
    <property type="protein sequence ID" value="KAH0462659.1"/>
    <property type="molecule type" value="Genomic_DNA"/>
</dbReference>
<organism evidence="9 10">
    <name type="scientific">Dendrobium chrysotoxum</name>
    <name type="common">Orchid</name>
    <dbReference type="NCBI Taxonomy" id="161865"/>
    <lineage>
        <taxon>Eukaryota</taxon>
        <taxon>Viridiplantae</taxon>
        <taxon>Streptophyta</taxon>
        <taxon>Embryophyta</taxon>
        <taxon>Tracheophyta</taxon>
        <taxon>Spermatophyta</taxon>
        <taxon>Magnoliopsida</taxon>
        <taxon>Liliopsida</taxon>
        <taxon>Asparagales</taxon>
        <taxon>Orchidaceae</taxon>
        <taxon>Epidendroideae</taxon>
        <taxon>Malaxideae</taxon>
        <taxon>Dendrobiinae</taxon>
        <taxon>Dendrobium</taxon>
    </lineage>
</organism>
<evidence type="ECO:0000313" key="9">
    <source>
        <dbReference type="EMBL" id="KAH0462659.1"/>
    </source>
</evidence>
<feature type="compositionally biased region" description="Pro residues" evidence="6">
    <location>
        <begin position="260"/>
        <end position="272"/>
    </location>
</feature>
<keyword evidence="10" id="KW-1185">Reference proteome</keyword>